<keyword evidence="3" id="KW-0964">Secreted</keyword>
<evidence type="ECO:0000256" key="2">
    <source>
        <dbReference type="ARBA" id="ARBA00005416"/>
    </source>
</evidence>
<dbReference type="EMBL" id="BTGU01000260">
    <property type="protein sequence ID" value="GMN65752.1"/>
    <property type="molecule type" value="Genomic_DNA"/>
</dbReference>
<evidence type="ECO:0000256" key="7">
    <source>
        <dbReference type="SAM" id="SignalP"/>
    </source>
</evidence>
<reference evidence="9" key="1">
    <citation type="submission" date="2023-07" db="EMBL/GenBank/DDBJ databases">
        <title>draft genome sequence of fig (Ficus carica).</title>
        <authorList>
            <person name="Takahashi T."/>
            <person name="Nishimura K."/>
        </authorList>
    </citation>
    <scope>NUCLEOTIDE SEQUENCE</scope>
</reference>
<dbReference type="InterPro" id="IPR044962">
    <property type="entry name" value="CLV3/ESR"/>
</dbReference>
<dbReference type="Gramene" id="FCD_00028019-RA">
    <property type="protein sequence ID" value="FCD_00028019-RA:cds"/>
    <property type="gene ID" value="FCD_00028019"/>
</dbReference>
<evidence type="ECO:0000256" key="4">
    <source>
        <dbReference type="ARBA" id="ARBA00022729"/>
    </source>
</evidence>
<keyword evidence="5" id="KW-0221">Differentiation</keyword>
<feature type="region of interest" description="Disordered" evidence="6">
    <location>
        <begin position="75"/>
        <end position="100"/>
    </location>
</feature>
<evidence type="ECO:0000256" key="6">
    <source>
        <dbReference type="SAM" id="MobiDB-lite"/>
    </source>
</evidence>
<evidence type="ECO:0000313" key="10">
    <source>
        <dbReference type="Proteomes" id="UP001187192"/>
    </source>
</evidence>
<comment type="caution">
    <text evidence="9">The sequence shown here is derived from an EMBL/GenBank/DDBJ whole genome shotgun (WGS) entry which is preliminary data.</text>
</comment>
<evidence type="ECO:0000313" key="8">
    <source>
        <dbReference type="EMBL" id="GMN65752.1"/>
    </source>
</evidence>
<dbReference type="PANTHER" id="PTHR36349:SF2">
    <property type="entry name" value="PROTEIN CLAVATA 3"/>
    <property type="match status" value="1"/>
</dbReference>
<dbReference type="GO" id="GO:0005576">
    <property type="term" value="C:extracellular region"/>
    <property type="evidence" value="ECO:0007669"/>
    <property type="project" value="UniProtKB-SubCell"/>
</dbReference>
<evidence type="ECO:0000256" key="5">
    <source>
        <dbReference type="ARBA" id="ARBA00022782"/>
    </source>
</evidence>
<evidence type="ECO:0000256" key="1">
    <source>
        <dbReference type="ARBA" id="ARBA00004613"/>
    </source>
</evidence>
<feature type="chain" id="PRO_5041851764" description="CLAVATA3/ESR-related protein" evidence="7">
    <location>
        <begin position="25"/>
        <end position="100"/>
    </location>
</feature>
<evidence type="ECO:0000256" key="3">
    <source>
        <dbReference type="ARBA" id="ARBA00022525"/>
    </source>
</evidence>
<dbReference type="GO" id="GO:0033612">
    <property type="term" value="F:receptor serine/threonine kinase binding"/>
    <property type="evidence" value="ECO:0007669"/>
    <property type="project" value="InterPro"/>
</dbReference>
<evidence type="ECO:0000313" key="9">
    <source>
        <dbReference type="EMBL" id="GMN65779.1"/>
    </source>
</evidence>
<name>A0AA88J953_FICCA</name>
<organism evidence="9 10">
    <name type="scientific">Ficus carica</name>
    <name type="common">Common fig</name>
    <dbReference type="NCBI Taxonomy" id="3494"/>
    <lineage>
        <taxon>Eukaryota</taxon>
        <taxon>Viridiplantae</taxon>
        <taxon>Streptophyta</taxon>
        <taxon>Embryophyta</taxon>
        <taxon>Tracheophyta</taxon>
        <taxon>Spermatophyta</taxon>
        <taxon>Magnoliopsida</taxon>
        <taxon>eudicotyledons</taxon>
        <taxon>Gunneridae</taxon>
        <taxon>Pentapetalae</taxon>
        <taxon>rosids</taxon>
        <taxon>fabids</taxon>
        <taxon>Rosales</taxon>
        <taxon>Moraceae</taxon>
        <taxon>Ficeae</taxon>
        <taxon>Ficus</taxon>
    </lineage>
</organism>
<feature type="signal peptide" evidence="7">
    <location>
        <begin position="1"/>
        <end position="24"/>
    </location>
</feature>
<sequence length="100" mass="10953">MASKSIFISVAFLLLFCFILLNEASECKSGQNGCFAAEASGRHSRKVLVDLMEKKTGAFLMSGNYGNEDDQLNAWELRKVPSGPDPLHHNGNSPKKPRSP</sequence>
<dbReference type="AlphaFoldDB" id="A0AA88J953"/>
<keyword evidence="4 7" id="KW-0732">Signal</keyword>
<protein>
    <recommendedName>
        <fullName evidence="11">CLAVATA3/ESR-related protein</fullName>
    </recommendedName>
</protein>
<dbReference type="EMBL" id="BTGU01000261">
    <property type="protein sequence ID" value="GMN65779.1"/>
    <property type="molecule type" value="Genomic_DNA"/>
</dbReference>
<comment type="subcellular location">
    <subcellularLocation>
        <location evidence="1">Secreted</location>
    </subcellularLocation>
</comment>
<evidence type="ECO:0008006" key="11">
    <source>
        <dbReference type="Google" id="ProtNLM"/>
    </source>
</evidence>
<keyword evidence="10" id="KW-1185">Reference proteome</keyword>
<accession>A0AA88J953</accession>
<dbReference type="GO" id="GO:0030154">
    <property type="term" value="P:cell differentiation"/>
    <property type="evidence" value="ECO:0007669"/>
    <property type="project" value="UniProtKB-KW"/>
</dbReference>
<dbReference type="Proteomes" id="UP001187192">
    <property type="component" value="Unassembled WGS sequence"/>
</dbReference>
<dbReference type="PANTHER" id="PTHR36349">
    <property type="entry name" value="PROTEIN CLAVATA 3"/>
    <property type="match status" value="1"/>
</dbReference>
<comment type="similarity">
    <text evidence="2">Belongs to the CLV3/ESR signal peptide family.</text>
</comment>
<proteinExistence type="inferred from homology"/>
<gene>
    <name evidence="8" type="ORF">TIFTF001_034822</name>
    <name evidence="9" type="ORF">TIFTF001_034847</name>
</gene>